<dbReference type="PANTHER" id="PTHR30561">
    <property type="entry name" value="SMR FAMILY PROTON-DEPENDENT DRUG EFFLUX TRANSPORTER SUGE"/>
    <property type="match status" value="1"/>
</dbReference>
<dbReference type="Pfam" id="PF00893">
    <property type="entry name" value="Multi_Drug_Res"/>
    <property type="match status" value="1"/>
</dbReference>
<dbReference type="InterPro" id="IPR037185">
    <property type="entry name" value="EmrE-like"/>
</dbReference>
<dbReference type="InterPro" id="IPR045324">
    <property type="entry name" value="Small_multidrug_res"/>
</dbReference>
<evidence type="ECO:0000256" key="1">
    <source>
        <dbReference type="ARBA" id="ARBA00004651"/>
    </source>
</evidence>
<evidence type="ECO:0000256" key="7">
    <source>
        <dbReference type="ARBA" id="ARBA00038151"/>
    </source>
</evidence>
<evidence type="ECO:0000313" key="11">
    <source>
        <dbReference type="EMBL" id="MFC4625320.1"/>
    </source>
</evidence>
<proteinExistence type="inferred from homology"/>
<dbReference type="RefSeq" id="WP_374829332.1">
    <property type="nucleotide sequence ID" value="NZ_JBHEEZ010000001.1"/>
</dbReference>
<keyword evidence="6 10" id="KW-0472">Membrane</keyword>
<evidence type="ECO:0000256" key="5">
    <source>
        <dbReference type="ARBA" id="ARBA00022989"/>
    </source>
</evidence>
<keyword evidence="2" id="KW-0813">Transport</keyword>
<organism evidence="11 12">
    <name type="scientific">Daeguia caeni</name>
    <dbReference type="NCBI Taxonomy" id="439612"/>
    <lineage>
        <taxon>Bacteria</taxon>
        <taxon>Pseudomonadati</taxon>
        <taxon>Pseudomonadota</taxon>
        <taxon>Alphaproteobacteria</taxon>
        <taxon>Hyphomicrobiales</taxon>
        <taxon>Brucellaceae</taxon>
        <taxon>Daeguia</taxon>
    </lineage>
</organism>
<evidence type="ECO:0000256" key="4">
    <source>
        <dbReference type="ARBA" id="ARBA00022692"/>
    </source>
</evidence>
<dbReference type="SUPFAM" id="SSF103481">
    <property type="entry name" value="Multidrug resistance efflux transporter EmrE"/>
    <property type="match status" value="1"/>
</dbReference>
<comment type="subcellular location">
    <subcellularLocation>
        <location evidence="1 9">Cell membrane</location>
        <topology evidence="1 9">Multi-pass membrane protein</topology>
    </subcellularLocation>
</comment>
<feature type="transmembrane region" description="Helical" evidence="10">
    <location>
        <begin position="27"/>
        <end position="47"/>
    </location>
</feature>
<evidence type="ECO:0000256" key="10">
    <source>
        <dbReference type="SAM" id="Phobius"/>
    </source>
</evidence>
<feature type="transmembrane region" description="Helical" evidence="10">
    <location>
        <begin position="59"/>
        <end position="78"/>
    </location>
</feature>
<gene>
    <name evidence="11" type="primary">sugE</name>
    <name evidence="11" type="ORF">ACFO1V_08815</name>
</gene>
<keyword evidence="5 10" id="KW-1133">Transmembrane helix</keyword>
<comment type="similarity">
    <text evidence="7">Belongs to the drug/metabolite transporter (DMT) superfamily. Small multidrug resistance (SMR) (TC 2.A.7.1) family. Gdx/SugE subfamily.</text>
</comment>
<dbReference type="InterPro" id="IPR000390">
    <property type="entry name" value="Small_drug/metabolite_transptr"/>
</dbReference>
<evidence type="ECO:0000256" key="2">
    <source>
        <dbReference type="ARBA" id="ARBA00022448"/>
    </source>
</evidence>
<evidence type="ECO:0000256" key="6">
    <source>
        <dbReference type="ARBA" id="ARBA00023136"/>
    </source>
</evidence>
<evidence type="ECO:0000313" key="12">
    <source>
        <dbReference type="Proteomes" id="UP001596042"/>
    </source>
</evidence>
<reference evidence="12" key="1">
    <citation type="journal article" date="2019" name="Int. J. Syst. Evol. Microbiol.">
        <title>The Global Catalogue of Microorganisms (GCM) 10K type strain sequencing project: providing services to taxonomists for standard genome sequencing and annotation.</title>
        <authorList>
            <consortium name="The Broad Institute Genomics Platform"/>
            <consortium name="The Broad Institute Genome Sequencing Center for Infectious Disease"/>
            <person name="Wu L."/>
            <person name="Ma J."/>
        </authorList>
    </citation>
    <scope>NUCLEOTIDE SEQUENCE [LARGE SCALE GENOMIC DNA]</scope>
    <source>
        <strain evidence="12">CGMCC 1.15731</strain>
    </source>
</reference>
<dbReference type="PANTHER" id="PTHR30561:SF0">
    <property type="entry name" value="GUANIDINIUM EXPORTER"/>
    <property type="match status" value="1"/>
</dbReference>
<keyword evidence="3" id="KW-1003">Cell membrane</keyword>
<feature type="transmembrane region" description="Helical" evidence="10">
    <location>
        <begin position="84"/>
        <end position="102"/>
    </location>
</feature>
<dbReference type="Proteomes" id="UP001596042">
    <property type="component" value="Unassembled WGS sequence"/>
</dbReference>
<evidence type="ECO:0000256" key="9">
    <source>
        <dbReference type="RuleBase" id="RU003942"/>
    </source>
</evidence>
<protein>
    <recommendedName>
        <fullName evidence="8">Guanidinium exporter</fullName>
    </recommendedName>
</protein>
<keyword evidence="4 9" id="KW-0812">Transmembrane</keyword>
<evidence type="ECO:0000256" key="3">
    <source>
        <dbReference type="ARBA" id="ARBA00022475"/>
    </source>
</evidence>
<comment type="caution">
    <text evidence="11">The sequence shown here is derived from an EMBL/GenBank/DDBJ whole genome shotgun (WGS) entry which is preliminary data.</text>
</comment>
<sequence>MAWIYLAIAGLLEVVWSFYMKKSEGFSLLVPSIITLISMIASFALLAIAMRNLPLGTAYAVWTGIGALGALVLGIVVLGEAATFSRIMSALLILAGIAGLKLSSS</sequence>
<accession>A0ABV9H754</accession>
<keyword evidence="12" id="KW-1185">Reference proteome</keyword>
<evidence type="ECO:0000256" key="8">
    <source>
        <dbReference type="ARBA" id="ARBA00039168"/>
    </source>
</evidence>
<dbReference type="EMBL" id="JBHSEL010000053">
    <property type="protein sequence ID" value="MFC4625320.1"/>
    <property type="molecule type" value="Genomic_DNA"/>
</dbReference>
<dbReference type="NCBIfam" id="NF008512">
    <property type="entry name" value="PRK11431.1"/>
    <property type="match status" value="1"/>
</dbReference>
<dbReference type="Gene3D" id="1.10.3730.20">
    <property type="match status" value="1"/>
</dbReference>
<name>A0ABV9H754_9HYPH</name>